<dbReference type="InterPro" id="IPR032466">
    <property type="entry name" value="Metal_Hydrolase"/>
</dbReference>
<dbReference type="SUPFAM" id="SSF51338">
    <property type="entry name" value="Composite domain of metallo-dependent hydrolases"/>
    <property type="match status" value="1"/>
</dbReference>
<evidence type="ECO:0000313" key="10">
    <source>
        <dbReference type="EMBL" id="QYM78412.1"/>
    </source>
</evidence>
<evidence type="ECO:0000313" key="11">
    <source>
        <dbReference type="Proteomes" id="UP000825051"/>
    </source>
</evidence>
<keyword evidence="6" id="KW-0862">Zinc</keyword>
<keyword evidence="7" id="KW-0408">Iron</keyword>
<keyword evidence="11" id="KW-1185">Reference proteome</keyword>
<dbReference type="AlphaFoldDB" id="A0A8F9XFS7"/>
<dbReference type="RefSeq" id="WP_220161516.1">
    <property type="nucleotide sequence ID" value="NZ_CP080507.1"/>
</dbReference>
<dbReference type="InterPro" id="IPR006680">
    <property type="entry name" value="Amidohydro-rel"/>
</dbReference>
<keyword evidence="3" id="KW-0479">Metal-binding</keyword>
<dbReference type="SUPFAM" id="SSF51556">
    <property type="entry name" value="Metallo-dependent hydrolases"/>
    <property type="match status" value="1"/>
</dbReference>
<proteinExistence type="predicted"/>
<dbReference type="Gene3D" id="3.20.20.140">
    <property type="entry name" value="Metal-dependent hydrolases"/>
    <property type="match status" value="1"/>
</dbReference>
<keyword evidence="4 10" id="KW-0378">Hydrolase</keyword>
<dbReference type="Gene3D" id="2.30.40.10">
    <property type="entry name" value="Urease, subunit C, domain 1"/>
    <property type="match status" value="1"/>
</dbReference>
<evidence type="ECO:0000256" key="1">
    <source>
        <dbReference type="ARBA" id="ARBA00005023"/>
    </source>
</evidence>
<evidence type="ECO:0000256" key="3">
    <source>
        <dbReference type="ARBA" id="ARBA00022723"/>
    </source>
</evidence>
<accession>A0A8F9XFS7</accession>
<dbReference type="Proteomes" id="UP000825051">
    <property type="component" value="Chromosome"/>
</dbReference>
<dbReference type="InterPro" id="IPR011059">
    <property type="entry name" value="Metal-dep_hydrolase_composite"/>
</dbReference>
<gene>
    <name evidence="10" type="primary">hutI</name>
    <name evidence="10" type="ORF">K0B96_14070</name>
</gene>
<dbReference type="GO" id="GO:0046872">
    <property type="term" value="F:metal ion binding"/>
    <property type="evidence" value="ECO:0007669"/>
    <property type="project" value="UniProtKB-KW"/>
</dbReference>
<evidence type="ECO:0000256" key="8">
    <source>
        <dbReference type="NCBIfam" id="TIGR01224"/>
    </source>
</evidence>
<dbReference type="Pfam" id="PF01979">
    <property type="entry name" value="Amidohydro_1"/>
    <property type="match status" value="1"/>
</dbReference>
<dbReference type="KEGG" id="ole:K0B96_14070"/>
<comment type="pathway">
    <text evidence="1">Amino-acid degradation.</text>
</comment>
<evidence type="ECO:0000256" key="4">
    <source>
        <dbReference type="ARBA" id="ARBA00022801"/>
    </source>
</evidence>
<dbReference type="InterPro" id="IPR005920">
    <property type="entry name" value="HutI"/>
</dbReference>
<dbReference type="GO" id="GO:0019556">
    <property type="term" value="P:L-histidine catabolic process to glutamate and formamide"/>
    <property type="evidence" value="ECO:0007669"/>
    <property type="project" value="UniProtKB-UniRule"/>
</dbReference>
<sequence length="402" mass="42866">MSLLIRNARVLTLAQGAIPRRGAELGELGVLPKADVLIADGKIAAVAETIAAPEGVDVIDAARRVVMPGFVDCHTHACWAGDRLDEWEQRMSGVAHQEILAKGGGVHATVRAVRELTRKQLAANLKTQLEVMLRAGTTTVEVKSGYGLKLEDELKMLHAIQRAAGEWVGTVVPTALLGHAIEGDVGDYTRMVVREMLPAVWHEFPGITIDAYCEKSAWPVEACGRLFERARKHGLAVRVHTDQFNSLGMIPEALRLRALSVDGLEAASAADLAALAETETFGVLLPVTGFETNGRYARGGKFVDQGGLVAVATNCNPGTAPAHSMPLAIALAVRGCRLTPAEAIAASTVNAAALLGLRDRGTIAVGQRADLIMLRHRDERMLAYELGSDPVELVIAGGQRVR</sequence>
<evidence type="ECO:0000256" key="6">
    <source>
        <dbReference type="ARBA" id="ARBA00022833"/>
    </source>
</evidence>
<dbReference type="EMBL" id="CP080507">
    <property type="protein sequence ID" value="QYM78412.1"/>
    <property type="molecule type" value="Genomic_DNA"/>
</dbReference>
<protein>
    <recommendedName>
        <fullName evidence="2 8">Imidazolonepropionase</fullName>
        <ecNumber evidence="2 8">3.5.2.7</ecNumber>
    </recommendedName>
</protein>
<keyword evidence="5" id="KW-0369">Histidine metabolism</keyword>
<feature type="domain" description="Amidohydrolase-related" evidence="9">
    <location>
        <begin position="65"/>
        <end position="401"/>
    </location>
</feature>
<evidence type="ECO:0000259" key="9">
    <source>
        <dbReference type="Pfam" id="PF01979"/>
    </source>
</evidence>
<reference evidence="10" key="1">
    <citation type="submission" date="2021-08" db="EMBL/GenBank/DDBJ databases">
        <title>Genome of a novel bacterium of the phylum Verrucomicrobia, Oleiharenicola sp. KSB-15.</title>
        <authorList>
            <person name="Chung J.-H."/>
            <person name="Ahn J.-H."/>
            <person name="Yoon Y."/>
            <person name="Kim D.-Y."/>
            <person name="An S.-H."/>
            <person name="Park I."/>
            <person name="Yeon J."/>
        </authorList>
    </citation>
    <scope>NUCLEOTIDE SEQUENCE</scope>
    <source>
        <strain evidence="10">KSB-15</strain>
    </source>
</reference>
<evidence type="ECO:0000256" key="7">
    <source>
        <dbReference type="ARBA" id="ARBA00023004"/>
    </source>
</evidence>
<dbReference type="EC" id="3.5.2.7" evidence="2 8"/>
<dbReference type="GO" id="GO:0005737">
    <property type="term" value="C:cytoplasm"/>
    <property type="evidence" value="ECO:0007669"/>
    <property type="project" value="UniProtKB-UniRule"/>
</dbReference>
<dbReference type="PANTHER" id="PTHR42752:SF1">
    <property type="entry name" value="IMIDAZOLONEPROPIONASE-RELATED"/>
    <property type="match status" value="1"/>
</dbReference>
<evidence type="ECO:0000256" key="5">
    <source>
        <dbReference type="ARBA" id="ARBA00022808"/>
    </source>
</evidence>
<name>A0A8F9XFS7_9BACT</name>
<dbReference type="GO" id="GO:0050480">
    <property type="term" value="F:imidazolonepropionase activity"/>
    <property type="evidence" value="ECO:0007669"/>
    <property type="project" value="UniProtKB-UniRule"/>
</dbReference>
<evidence type="ECO:0000256" key="2">
    <source>
        <dbReference type="ARBA" id="ARBA00012864"/>
    </source>
</evidence>
<dbReference type="PANTHER" id="PTHR42752">
    <property type="entry name" value="IMIDAZOLONEPROPIONASE"/>
    <property type="match status" value="1"/>
</dbReference>
<organism evidence="10 11">
    <name type="scientific">Horticoccus luteus</name>
    <dbReference type="NCBI Taxonomy" id="2862869"/>
    <lineage>
        <taxon>Bacteria</taxon>
        <taxon>Pseudomonadati</taxon>
        <taxon>Verrucomicrobiota</taxon>
        <taxon>Opitutia</taxon>
        <taxon>Opitutales</taxon>
        <taxon>Opitutaceae</taxon>
        <taxon>Horticoccus</taxon>
    </lineage>
</organism>
<dbReference type="NCBIfam" id="TIGR01224">
    <property type="entry name" value="hutI"/>
    <property type="match status" value="1"/>
</dbReference>